<evidence type="ECO:0000256" key="3">
    <source>
        <dbReference type="ARBA" id="ARBA00022989"/>
    </source>
</evidence>
<feature type="compositionally biased region" description="Low complexity" evidence="5">
    <location>
        <begin position="318"/>
        <end position="330"/>
    </location>
</feature>
<reference evidence="7 8" key="1">
    <citation type="submission" date="2024-08" db="EMBL/GenBank/DDBJ databases">
        <title>Gnathostoma spinigerum genome.</title>
        <authorList>
            <person name="Gonzalez-Bertolin B."/>
            <person name="Monzon S."/>
            <person name="Zaballos A."/>
            <person name="Jimenez P."/>
            <person name="Dekumyoy P."/>
            <person name="Varona S."/>
            <person name="Cuesta I."/>
            <person name="Sumanam S."/>
            <person name="Adisakwattana P."/>
            <person name="Gasser R.B."/>
            <person name="Hernandez-Gonzalez A."/>
            <person name="Young N.D."/>
            <person name="Perteguer M.J."/>
        </authorList>
    </citation>
    <scope>NUCLEOTIDE SEQUENCE [LARGE SCALE GENOMIC DNA]</scope>
    <source>
        <strain evidence="7">AL3</strain>
        <tissue evidence="7">Liver</tissue>
    </source>
</reference>
<dbReference type="Gene3D" id="1.20.1540.10">
    <property type="entry name" value="Rhomboid-like"/>
    <property type="match status" value="1"/>
</dbReference>
<proteinExistence type="predicted"/>
<dbReference type="PANTHER" id="PTHR13377:SF3">
    <property type="entry name" value="TRANSMEMBRANE PROTEIN 115"/>
    <property type="match status" value="1"/>
</dbReference>
<dbReference type="AlphaFoldDB" id="A0ABD6E8T7"/>
<dbReference type="SUPFAM" id="SSF144091">
    <property type="entry name" value="Rhomboid-like"/>
    <property type="match status" value="1"/>
</dbReference>
<dbReference type="EMBL" id="JBGFUD010000134">
    <property type="protein sequence ID" value="MFH4973774.1"/>
    <property type="molecule type" value="Genomic_DNA"/>
</dbReference>
<dbReference type="Proteomes" id="UP001608902">
    <property type="component" value="Unassembled WGS sequence"/>
</dbReference>
<evidence type="ECO:0000313" key="7">
    <source>
        <dbReference type="EMBL" id="MFH4973774.1"/>
    </source>
</evidence>
<feature type="transmembrane region" description="Helical" evidence="6">
    <location>
        <begin position="21"/>
        <end position="45"/>
    </location>
</feature>
<name>A0ABD6E8T7_9BILA</name>
<protein>
    <recommendedName>
        <fullName evidence="9">Transmembrane protein 115</fullName>
    </recommendedName>
</protein>
<dbReference type="SMART" id="SM01160">
    <property type="entry name" value="DUF1751"/>
    <property type="match status" value="1"/>
</dbReference>
<evidence type="ECO:0000256" key="4">
    <source>
        <dbReference type="ARBA" id="ARBA00023136"/>
    </source>
</evidence>
<evidence type="ECO:0000256" key="6">
    <source>
        <dbReference type="SAM" id="Phobius"/>
    </source>
</evidence>
<dbReference type="Pfam" id="PF08551">
    <property type="entry name" value="DUF1751"/>
    <property type="match status" value="1"/>
</dbReference>
<dbReference type="InterPro" id="IPR013861">
    <property type="entry name" value="TMEM115/Pdh1/Rbl19"/>
</dbReference>
<evidence type="ECO:0000313" key="8">
    <source>
        <dbReference type="Proteomes" id="UP001608902"/>
    </source>
</evidence>
<comment type="subcellular location">
    <subcellularLocation>
        <location evidence="1">Membrane</location>
        <topology evidence="1">Multi-pass membrane protein</topology>
    </subcellularLocation>
</comment>
<keyword evidence="3 6" id="KW-1133">Transmembrane helix</keyword>
<gene>
    <name evidence="7" type="ORF">AB6A40_000483</name>
</gene>
<sequence>MFASRLSLKVPSVLELFSNRLMKVGSICLIVGSALSLITPIYNFFVLTSSRLFAFDIWRLFTHAFCERNPILLIWSLWCLYQSSSVIEPTWGISEFLRYIIIVQVLSSLFIAFGFFLSYTLWTAYAFFFVKISGCPSVCAAVFVAIKQYLPDSVICAAPFGRIKSTHLPALAVLFSTTFAICGIVRAISVLQILFGIQVAWVYLRFFQAHDDGEPRGDSSDHFTWATLFPSKLQPLAAVLSSFIFDILVRLKLCRPIVRHIDMEDLNSVSIVLPGLSSKDTERRRQKALRDLTERLSRLQQAEGTNWLSMDDDGVPQTSSTVTSETSVHTATEEMKSEPHDPTNESEEVSVQKNVDVEKNPDRTVLEV</sequence>
<feature type="transmembrane region" description="Helical" evidence="6">
    <location>
        <begin position="171"/>
        <end position="204"/>
    </location>
</feature>
<evidence type="ECO:0000256" key="1">
    <source>
        <dbReference type="ARBA" id="ARBA00004141"/>
    </source>
</evidence>
<dbReference type="FunFam" id="1.20.1540.10:FF:000004">
    <property type="entry name" value="Transmembrane protein 115"/>
    <property type="match status" value="1"/>
</dbReference>
<organism evidence="7 8">
    <name type="scientific">Gnathostoma spinigerum</name>
    <dbReference type="NCBI Taxonomy" id="75299"/>
    <lineage>
        <taxon>Eukaryota</taxon>
        <taxon>Metazoa</taxon>
        <taxon>Ecdysozoa</taxon>
        <taxon>Nematoda</taxon>
        <taxon>Chromadorea</taxon>
        <taxon>Rhabditida</taxon>
        <taxon>Spirurina</taxon>
        <taxon>Gnathostomatomorpha</taxon>
        <taxon>Gnathostomatoidea</taxon>
        <taxon>Gnathostomatidae</taxon>
        <taxon>Gnathostoma</taxon>
    </lineage>
</organism>
<dbReference type="PANTHER" id="PTHR13377">
    <property type="entry name" value="PLACENTAL PROTEIN 6"/>
    <property type="match status" value="1"/>
</dbReference>
<evidence type="ECO:0000256" key="2">
    <source>
        <dbReference type="ARBA" id="ARBA00022692"/>
    </source>
</evidence>
<evidence type="ECO:0000256" key="5">
    <source>
        <dbReference type="SAM" id="MobiDB-lite"/>
    </source>
</evidence>
<dbReference type="InterPro" id="IPR035952">
    <property type="entry name" value="Rhomboid-like_sf"/>
</dbReference>
<feature type="compositionally biased region" description="Basic and acidic residues" evidence="5">
    <location>
        <begin position="355"/>
        <end position="368"/>
    </location>
</feature>
<accession>A0ABD6E8T7</accession>
<evidence type="ECO:0008006" key="9">
    <source>
        <dbReference type="Google" id="ProtNLM"/>
    </source>
</evidence>
<feature type="transmembrane region" description="Helical" evidence="6">
    <location>
        <begin position="99"/>
        <end position="122"/>
    </location>
</feature>
<feature type="compositionally biased region" description="Basic and acidic residues" evidence="5">
    <location>
        <begin position="331"/>
        <end position="343"/>
    </location>
</feature>
<feature type="transmembrane region" description="Helical" evidence="6">
    <location>
        <begin position="128"/>
        <end position="150"/>
    </location>
</feature>
<keyword evidence="2 6" id="KW-0812">Transmembrane</keyword>
<keyword evidence="4 6" id="KW-0472">Membrane</keyword>
<keyword evidence="8" id="KW-1185">Reference proteome</keyword>
<dbReference type="GO" id="GO:0016020">
    <property type="term" value="C:membrane"/>
    <property type="evidence" value="ECO:0007669"/>
    <property type="project" value="UniProtKB-SubCell"/>
</dbReference>
<feature type="region of interest" description="Disordered" evidence="5">
    <location>
        <begin position="303"/>
        <end position="368"/>
    </location>
</feature>
<comment type="caution">
    <text evidence="7">The sequence shown here is derived from an EMBL/GenBank/DDBJ whole genome shotgun (WGS) entry which is preliminary data.</text>
</comment>